<feature type="transmembrane region" description="Helical" evidence="8">
    <location>
        <begin position="12"/>
        <end position="38"/>
    </location>
</feature>
<evidence type="ECO:0000256" key="6">
    <source>
        <dbReference type="ARBA" id="ARBA00022989"/>
    </source>
</evidence>
<dbReference type="GO" id="GO:0005886">
    <property type="term" value="C:plasma membrane"/>
    <property type="evidence" value="ECO:0007669"/>
    <property type="project" value="UniProtKB-SubCell"/>
</dbReference>
<name>A0A1H4EGM2_9BACE</name>
<evidence type="ECO:0000256" key="2">
    <source>
        <dbReference type="ARBA" id="ARBA00004429"/>
    </source>
</evidence>
<reference evidence="10 11" key="1">
    <citation type="submission" date="2016-10" db="EMBL/GenBank/DDBJ databases">
        <authorList>
            <person name="de Groot N.N."/>
        </authorList>
    </citation>
    <scope>NUCLEOTIDE SEQUENCE [LARGE SCALE GENOMIC DNA]</scope>
    <source>
        <strain evidence="10 11">NLAE-zl-G339</strain>
    </source>
</reference>
<dbReference type="GO" id="GO:0005354">
    <property type="term" value="F:galactose transmembrane transporter activity"/>
    <property type="evidence" value="ECO:0007669"/>
    <property type="project" value="InterPro"/>
</dbReference>
<dbReference type="InterPro" id="IPR036259">
    <property type="entry name" value="MFS_trans_sf"/>
</dbReference>
<sequence>MNRTIKKEPYIYPIFIMGFLFFIFGFVSWVNSILIPYFRIGCELNHFQSYLVTFAFYIAYFIMSVPASFLLDKSGIKKGLAIGLWTMALGALLFVPAAYTRTYSIFLTGLFILGTGLAILQTAANPYITNIGPIESAAKRISIMGLCNKFAGIISPLIFAALVLKTSDNELFRQLNQNILIGEERTTALDELIGRVMIPYAILAFILFVFGLFIRYSSLPEMNLRKQEKEETVTLRKKGSIWDYPYLILGVWALFFHVGTQVIAIDTIIGYAESMNVSLIDAKHFPSYTLICTLTGYTIGVCLIPKIISQTRALQICTILGLLLSVGVVIVSKEIDFMGMQVDISICLLVLLGLPNALIYAGIWPLAIHDLGRHTNLGSSLLVMALCGNAFLPMAYGAIADAYDVRTGYWVLIPCFIYLVFYAVYGHKIKTWKIK</sequence>
<organism evidence="10 11">
    <name type="scientific">Bacteroides xylanisolvens</name>
    <dbReference type="NCBI Taxonomy" id="371601"/>
    <lineage>
        <taxon>Bacteria</taxon>
        <taxon>Pseudomonadati</taxon>
        <taxon>Bacteroidota</taxon>
        <taxon>Bacteroidia</taxon>
        <taxon>Bacteroidales</taxon>
        <taxon>Bacteroidaceae</taxon>
        <taxon>Bacteroides</taxon>
    </lineage>
</organism>
<keyword evidence="6 8" id="KW-1133">Transmembrane helix</keyword>
<feature type="transmembrane region" description="Helical" evidence="8">
    <location>
        <begin position="141"/>
        <end position="164"/>
    </location>
</feature>
<dbReference type="InterPro" id="IPR011701">
    <property type="entry name" value="MFS"/>
</dbReference>
<dbReference type="AlphaFoldDB" id="A0A1H4EGM2"/>
<dbReference type="CDD" id="cd17394">
    <property type="entry name" value="MFS_FucP_like"/>
    <property type="match status" value="1"/>
</dbReference>
<keyword evidence="7 8" id="KW-0472">Membrane</keyword>
<evidence type="ECO:0000313" key="10">
    <source>
        <dbReference type="EMBL" id="SEA84224.1"/>
    </source>
</evidence>
<keyword evidence="4" id="KW-1003">Cell membrane</keyword>
<dbReference type="RefSeq" id="WP_074706812.1">
    <property type="nucleotide sequence ID" value="NZ_FNRP01000015.1"/>
</dbReference>
<feature type="transmembrane region" description="Helical" evidence="8">
    <location>
        <begin position="313"/>
        <end position="331"/>
    </location>
</feature>
<evidence type="ECO:0000313" key="11">
    <source>
        <dbReference type="Proteomes" id="UP000183040"/>
    </source>
</evidence>
<feature type="transmembrane region" description="Helical" evidence="8">
    <location>
        <begin position="80"/>
        <end position="99"/>
    </location>
</feature>
<dbReference type="InterPro" id="IPR050375">
    <property type="entry name" value="MFS_TsgA-like"/>
</dbReference>
<evidence type="ECO:0000256" key="7">
    <source>
        <dbReference type="ARBA" id="ARBA00023136"/>
    </source>
</evidence>
<evidence type="ECO:0000256" key="8">
    <source>
        <dbReference type="SAM" id="Phobius"/>
    </source>
</evidence>
<feature type="transmembrane region" description="Helical" evidence="8">
    <location>
        <begin position="197"/>
        <end position="216"/>
    </location>
</feature>
<feature type="transmembrane region" description="Helical" evidence="8">
    <location>
        <begin position="343"/>
        <end position="364"/>
    </location>
</feature>
<evidence type="ECO:0000256" key="4">
    <source>
        <dbReference type="ARBA" id="ARBA00022475"/>
    </source>
</evidence>
<feature type="transmembrane region" description="Helical" evidence="8">
    <location>
        <begin position="105"/>
        <end position="129"/>
    </location>
</feature>
<feature type="transmembrane region" description="Helical" evidence="8">
    <location>
        <begin position="285"/>
        <end position="304"/>
    </location>
</feature>
<evidence type="ECO:0000256" key="1">
    <source>
        <dbReference type="ARBA" id="ARBA00003321"/>
    </source>
</evidence>
<dbReference type="Gene3D" id="1.20.1250.20">
    <property type="entry name" value="MFS general substrate transporter like domains"/>
    <property type="match status" value="2"/>
</dbReference>
<dbReference type="NCBIfam" id="TIGR01272">
    <property type="entry name" value="gluP"/>
    <property type="match status" value="1"/>
</dbReference>
<dbReference type="PANTHER" id="PTHR43702:SF12">
    <property type="entry name" value="N-ACETYL GLUCOSAMINE TRANSPORTER NAGP"/>
    <property type="match status" value="1"/>
</dbReference>
<feature type="domain" description="Major facilitator superfamily (MFS) profile" evidence="9">
    <location>
        <begin position="1"/>
        <end position="219"/>
    </location>
</feature>
<feature type="transmembrane region" description="Helical" evidence="8">
    <location>
        <begin position="408"/>
        <end position="425"/>
    </location>
</feature>
<feature type="transmembrane region" description="Helical" evidence="8">
    <location>
        <begin position="50"/>
        <end position="71"/>
    </location>
</feature>
<dbReference type="Pfam" id="PF07690">
    <property type="entry name" value="MFS_1"/>
    <property type="match status" value="1"/>
</dbReference>
<dbReference type="InterPro" id="IPR020846">
    <property type="entry name" value="MFS_dom"/>
</dbReference>
<dbReference type="SUPFAM" id="SSF103473">
    <property type="entry name" value="MFS general substrate transporter"/>
    <property type="match status" value="1"/>
</dbReference>
<dbReference type="PANTHER" id="PTHR43702">
    <property type="entry name" value="L-FUCOSE-PROTON SYMPORTER"/>
    <property type="match status" value="1"/>
</dbReference>
<evidence type="ECO:0000256" key="5">
    <source>
        <dbReference type="ARBA" id="ARBA00022692"/>
    </source>
</evidence>
<dbReference type="GO" id="GO:0055056">
    <property type="term" value="F:D-glucose transmembrane transporter activity"/>
    <property type="evidence" value="ECO:0007669"/>
    <property type="project" value="InterPro"/>
</dbReference>
<dbReference type="EMBL" id="FNRP01000015">
    <property type="protein sequence ID" value="SEA84224.1"/>
    <property type="molecule type" value="Genomic_DNA"/>
</dbReference>
<keyword evidence="5 8" id="KW-0812">Transmembrane</keyword>
<feature type="transmembrane region" description="Helical" evidence="8">
    <location>
        <begin position="246"/>
        <end position="265"/>
    </location>
</feature>
<protein>
    <submittedName>
        <fullName evidence="10">Glucose/galactose transporter</fullName>
    </submittedName>
</protein>
<proteinExistence type="inferred from homology"/>
<dbReference type="Proteomes" id="UP000183040">
    <property type="component" value="Unassembled WGS sequence"/>
</dbReference>
<comment type="similarity">
    <text evidence="3">Belongs to the major facilitator superfamily. FHS transporter (TC 2.A.1.7) family.</text>
</comment>
<gene>
    <name evidence="10" type="ORF">SAMN04487924_11551</name>
</gene>
<evidence type="ECO:0000256" key="3">
    <source>
        <dbReference type="ARBA" id="ARBA00009120"/>
    </source>
</evidence>
<dbReference type="PROSITE" id="PS50850">
    <property type="entry name" value="MFS"/>
    <property type="match status" value="1"/>
</dbReference>
<dbReference type="GO" id="GO:1904659">
    <property type="term" value="P:D-glucose transmembrane transport"/>
    <property type="evidence" value="ECO:0007669"/>
    <property type="project" value="InterPro"/>
</dbReference>
<accession>A0A1H4EGM2</accession>
<dbReference type="InterPro" id="IPR005964">
    <property type="entry name" value="Glc/Gal_transptr_bac"/>
</dbReference>
<evidence type="ECO:0000259" key="9">
    <source>
        <dbReference type="PROSITE" id="PS50850"/>
    </source>
</evidence>
<comment type="subcellular location">
    <subcellularLocation>
        <location evidence="2">Cell inner membrane</location>
        <topology evidence="2">Multi-pass membrane protein</topology>
    </subcellularLocation>
</comment>
<comment type="function">
    <text evidence="1">Intake of glucose and galactose.</text>
</comment>
<feature type="transmembrane region" description="Helical" evidence="8">
    <location>
        <begin position="376"/>
        <end position="396"/>
    </location>
</feature>